<dbReference type="InterPro" id="IPR050908">
    <property type="entry name" value="SmbC-like"/>
</dbReference>
<name>A0ABU8EW53_9GAMM</name>
<dbReference type="InterPro" id="IPR018062">
    <property type="entry name" value="HTH_AraC-typ_CS"/>
</dbReference>
<dbReference type="InterPro" id="IPR009057">
    <property type="entry name" value="Homeodomain-like_sf"/>
</dbReference>
<dbReference type="SMART" id="SM00871">
    <property type="entry name" value="AraC_E_bind"/>
    <property type="match status" value="1"/>
</dbReference>
<keyword evidence="6" id="KW-1185">Reference proteome</keyword>
<dbReference type="PANTHER" id="PTHR40055">
    <property type="entry name" value="TRANSCRIPTIONAL REGULATOR YGIV-RELATED"/>
    <property type="match status" value="1"/>
</dbReference>
<dbReference type="Gene3D" id="3.20.80.10">
    <property type="entry name" value="Regulatory factor, effector binding domain"/>
    <property type="match status" value="1"/>
</dbReference>
<reference evidence="5 6" key="1">
    <citation type="submission" date="2023-12" db="EMBL/GenBank/DDBJ databases">
        <title>Friends and Foes: Symbiotic and Algicidal bacterial influence on Karenia brevis blooms.</title>
        <authorList>
            <person name="Fei C."/>
            <person name="Mohamed A.R."/>
            <person name="Booker A."/>
            <person name="Arshad M."/>
            <person name="Klass S."/>
            <person name="Ahn S."/>
            <person name="Gilbert P.M."/>
            <person name="Heil C.A."/>
            <person name="Martinez J.M."/>
            <person name="Amin S.A."/>
        </authorList>
    </citation>
    <scope>NUCLEOTIDE SEQUENCE [LARGE SCALE GENOMIC DNA]</scope>
    <source>
        <strain evidence="5 6">CE15</strain>
    </source>
</reference>
<dbReference type="SUPFAM" id="SSF46689">
    <property type="entry name" value="Homeodomain-like"/>
    <property type="match status" value="2"/>
</dbReference>
<dbReference type="InterPro" id="IPR010499">
    <property type="entry name" value="AraC_E-bd"/>
</dbReference>
<proteinExistence type="predicted"/>
<keyword evidence="1" id="KW-0805">Transcription regulation</keyword>
<sequence length="291" mass="32767">MASSPTQFNAAIISKVAQYIYDHSDEAINVEALADYAGFSKYHFNRMFFAATGFQLGEFIKRQKLEKAMFLLKNGKENILEVAMCVGYDSPSSFTRAFKNNFACTPTDIQNGKSPLNVRAGTLPPKKLAETLKLEPIWRELPQTTVLGFYGAGFNEQSFSKVAGQLYKRLSELAAPLDFSELQPIGVAIDNPWVGEQTQSQFFAGFLKGLAQQQQLDHYTLQGGRYACFSHQGPHNTMWQTISQVYAHWVLPNQIRLKDQHIVQRYLNNPADTDAEKLITELYFAVESDAN</sequence>
<dbReference type="SMART" id="SM00342">
    <property type="entry name" value="HTH_ARAC"/>
    <property type="match status" value="1"/>
</dbReference>
<dbReference type="InterPro" id="IPR029442">
    <property type="entry name" value="GyrI-like"/>
</dbReference>
<dbReference type="Gene3D" id="1.10.10.60">
    <property type="entry name" value="Homeodomain-like"/>
    <property type="match status" value="2"/>
</dbReference>
<dbReference type="InterPro" id="IPR018060">
    <property type="entry name" value="HTH_AraC"/>
</dbReference>
<dbReference type="RefSeq" id="WP_336436214.1">
    <property type="nucleotide sequence ID" value="NZ_JBAWKS010000002.1"/>
</dbReference>
<organism evidence="5 6">
    <name type="scientific">Pseudoalteromonas spongiae</name>
    <dbReference type="NCBI Taxonomy" id="298657"/>
    <lineage>
        <taxon>Bacteria</taxon>
        <taxon>Pseudomonadati</taxon>
        <taxon>Pseudomonadota</taxon>
        <taxon>Gammaproteobacteria</taxon>
        <taxon>Alteromonadales</taxon>
        <taxon>Pseudoalteromonadaceae</taxon>
        <taxon>Pseudoalteromonas</taxon>
    </lineage>
</organism>
<accession>A0ABU8EW53</accession>
<evidence type="ECO:0000313" key="5">
    <source>
        <dbReference type="EMBL" id="MEI4551198.1"/>
    </source>
</evidence>
<dbReference type="InterPro" id="IPR020449">
    <property type="entry name" value="Tscrpt_reg_AraC-type_HTH"/>
</dbReference>
<dbReference type="SUPFAM" id="SSF55136">
    <property type="entry name" value="Probable bacterial effector-binding domain"/>
    <property type="match status" value="1"/>
</dbReference>
<dbReference type="Proteomes" id="UP001382455">
    <property type="component" value="Unassembled WGS sequence"/>
</dbReference>
<dbReference type="PANTHER" id="PTHR40055:SF1">
    <property type="entry name" value="TRANSCRIPTIONAL REGULATOR YGIV-RELATED"/>
    <property type="match status" value="1"/>
</dbReference>
<dbReference type="PROSITE" id="PS01124">
    <property type="entry name" value="HTH_ARAC_FAMILY_2"/>
    <property type="match status" value="1"/>
</dbReference>
<dbReference type="PROSITE" id="PS00041">
    <property type="entry name" value="HTH_ARAC_FAMILY_1"/>
    <property type="match status" value="1"/>
</dbReference>
<evidence type="ECO:0000259" key="4">
    <source>
        <dbReference type="PROSITE" id="PS01124"/>
    </source>
</evidence>
<gene>
    <name evidence="5" type="ORF">WAE96_16110</name>
</gene>
<keyword evidence="2" id="KW-0238">DNA-binding</keyword>
<dbReference type="InterPro" id="IPR011256">
    <property type="entry name" value="Reg_factor_effector_dom_sf"/>
</dbReference>
<dbReference type="EMBL" id="JBAWKS010000002">
    <property type="protein sequence ID" value="MEI4551198.1"/>
    <property type="molecule type" value="Genomic_DNA"/>
</dbReference>
<keyword evidence="3" id="KW-0804">Transcription</keyword>
<protein>
    <submittedName>
        <fullName evidence="5">GyrI-like domain-containing protein</fullName>
    </submittedName>
</protein>
<comment type="caution">
    <text evidence="5">The sequence shown here is derived from an EMBL/GenBank/DDBJ whole genome shotgun (WGS) entry which is preliminary data.</text>
</comment>
<evidence type="ECO:0000313" key="6">
    <source>
        <dbReference type="Proteomes" id="UP001382455"/>
    </source>
</evidence>
<feature type="domain" description="HTH araC/xylS-type" evidence="4">
    <location>
        <begin position="14"/>
        <end position="112"/>
    </location>
</feature>
<evidence type="ECO:0000256" key="3">
    <source>
        <dbReference type="ARBA" id="ARBA00023163"/>
    </source>
</evidence>
<dbReference type="Pfam" id="PF06445">
    <property type="entry name" value="GyrI-like"/>
    <property type="match status" value="1"/>
</dbReference>
<evidence type="ECO:0000256" key="2">
    <source>
        <dbReference type="ARBA" id="ARBA00023125"/>
    </source>
</evidence>
<evidence type="ECO:0000256" key="1">
    <source>
        <dbReference type="ARBA" id="ARBA00023015"/>
    </source>
</evidence>
<dbReference type="PRINTS" id="PR00032">
    <property type="entry name" value="HTHARAC"/>
</dbReference>
<dbReference type="Pfam" id="PF12833">
    <property type="entry name" value="HTH_18"/>
    <property type="match status" value="1"/>
</dbReference>